<keyword evidence="3 4" id="KW-0732">Signal</keyword>
<evidence type="ECO:0000313" key="5">
    <source>
        <dbReference type="EMBL" id="MEE1866827.1"/>
    </source>
</evidence>
<gene>
    <name evidence="5" type="ORF">V0R53_10500</name>
</gene>
<dbReference type="GO" id="GO:0015288">
    <property type="term" value="F:porin activity"/>
    <property type="evidence" value="ECO:0007669"/>
    <property type="project" value="TreeGrafter"/>
</dbReference>
<dbReference type="AlphaFoldDB" id="A0AB35WQW8"/>
<evidence type="ECO:0000256" key="4">
    <source>
        <dbReference type="SAM" id="SignalP"/>
    </source>
</evidence>
<sequence>MFLPIRPRTPISRCAMGLFTLVNSFALPAYADLLQDSHASLEARTVYFNSDLRDGRTANPQGASKHDESAQGFIFKLQSGYTEGVIGFGADALAMLGIKLDSSAADSNSGLLPSSGHHPRHAADQYAKAGIAGKVRFSHTQLKYGALLPDMPLLKYDDTRLLPSMFHGSQLVSEEVARLKFSATRLQRYTARDSTDAQDIRLNCKNKRYVCNTSGNRFEAYQADYQLNRQFVLQYAQGGLENVYHQRFFGVLGSGAFGAGKINADLRWFDSYDDGSARAGKIDNHALSAMLAYSHGYQTFSAGWQSLNGSSSMPYLDGSTPYLVNYVQYNDFANTEEHSWQLRYDLDLTGIGIPGLNILTRYVSGDHIQLANDQEGKEWERNIELKYIIQTGSFKNLSLRLRNATYRTNYAQSARDVDEIRLIASYNFSII</sequence>
<evidence type="ECO:0000313" key="6">
    <source>
        <dbReference type="Proteomes" id="UP001307839"/>
    </source>
</evidence>
<dbReference type="PANTHER" id="PTHR34596:SF2">
    <property type="entry name" value="CHITOPORIN"/>
    <property type="match status" value="1"/>
</dbReference>
<feature type="signal peptide" evidence="4">
    <location>
        <begin position="1"/>
        <end position="31"/>
    </location>
</feature>
<dbReference type="EMBL" id="JAZDQP010000006">
    <property type="protein sequence ID" value="MEE1866827.1"/>
    <property type="molecule type" value="Genomic_DNA"/>
</dbReference>
<evidence type="ECO:0000256" key="3">
    <source>
        <dbReference type="ARBA" id="ARBA00022729"/>
    </source>
</evidence>
<evidence type="ECO:0000256" key="2">
    <source>
        <dbReference type="ARBA" id="ARBA00022448"/>
    </source>
</evidence>
<feature type="chain" id="PRO_5044346898" evidence="4">
    <location>
        <begin position="32"/>
        <end position="431"/>
    </location>
</feature>
<dbReference type="GO" id="GO:0016020">
    <property type="term" value="C:membrane"/>
    <property type="evidence" value="ECO:0007669"/>
    <property type="project" value="InterPro"/>
</dbReference>
<dbReference type="PANTHER" id="PTHR34596">
    <property type="entry name" value="CHITOPORIN"/>
    <property type="match status" value="1"/>
</dbReference>
<keyword evidence="2" id="KW-0813">Transport</keyword>
<accession>A0AB35WQW8</accession>
<comment type="caution">
    <text evidence="5">The sequence shown here is derived from an EMBL/GenBank/DDBJ whole genome shotgun (WGS) entry which is preliminary data.</text>
</comment>
<dbReference type="Pfam" id="PF03573">
    <property type="entry name" value="OprD"/>
    <property type="match status" value="1"/>
</dbReference>
<comment type="similarity">
    <text evidence="1">Belongs to the outer membrane porin (Opr) (TC 1.B.25) family.</text>
</comment>
<dbReference type="Proteomes" id="UP001307839">
    <property type="component" value="Unassembled WGS sequence"/>
</dbReference>
<organism evidence="5 6">
    <name type="scientific">Pseudomonas auratipiscis</name>
    <dbReference type="NCBI Taxonomy" id="3115853"/>
    <lineage>
        <taxon>Bacteria</taxon>
        <taxon>Pseudomonadati</taxon>
        <taxon>Pseudomonadota</taxon>
        <taxon>Gammaproteobacteria</taxon>
        <taxon>Pseudomonadales</taxon>
        <taxon>Pseudomonadaceae</taxon>
        <taxon>Pseudomonas</taxon>
    </lineage>
</organism>
<dbReference type="RefSeq" id="WP_330079472.1">
    <property type="nucleotide sequence ID" value="NZ_JAZDCU010000009.1"/>
</dbReference>
<reference evidence="5 6" key="1">
    <citation type="submission" date="2024-01" db="EMBL/GenBank/DDBJ databases">
        <title>Unpublished Manusciprt.</title>
        <authorList>
            <person name="Duman M."/>
            <person name="Valdes E.G."/>
            <person name="Ajmi N."/>
            <person name="Altun S."/>
            <person name="Saticioglu I.B."/>
        </authorList>
    </citation>
    <scope>NUCLEOTIDE SEQUENCE [LARGE SCALE GENOMIC DNA]</scope>
    <source>
        <strain evidence="5 6">120P</strain>
    </source>
</reference>
<dbReference type="InterPro" id="IPR005318">
    <property type="entry name" value="OM_porin_bac"/>
</dbReference>
<proteinExistence type="inferred from homology"/>
<dbReference type="Gene3D" id="2.40.160.10">
    <property type="entry name" value="Porin"/>
    <property type="match status" value="1"/>
</dbReference>
<keyword evidence="6" id="KW-1185">Reference proteome</keyword>
<protein>
    <submittedName>
        <fullName evidence="5">OprD family porin</fullName>
    </submittedName>
</protein>
<dbReference type="InterPro" id="IPR023614">
    <property type="entry name" value="Porin_dom_sf"/>
</dbReference>
<name>A0AB35WQW8_9PSED</name>
<evidence type="ECO:0000256" key="1">
    <source>
        <dbReference type="ARBA" id="ARBA00009075"/>
    </source>
</evidence>